<dbReference type="AlphaFoldDB" id="A0A6L2PU19"/>
<name>A0A6L2PU19_COPFO</name>
<comment type="caution">
    <text evidence="2">The sequence shown here is derived from an EMBL/GenBank/DDBJ whole genome shotgun (WGS) entry which is preliminary data.</text>
</comment>
<dbReference type="Pfam" id="PF00078">
    <property type="entry name" value="RVT_1"/>
    <property type="match status" value="1"/>
</dbReference>
<proteinExistence type="predicted"/>
<dbReference type="OrthoDB" id="7382669at2759"/>
<dbReference type="InParanoid" id="A0A6L2PU19"/>
<dbReference type="PROSITE" id="PS50878">
    <property type="entry name" value="RT_POL"/>
    <property type="match status" value="1"/>
</dbReference>
<protein>
    <recommendedName>
        <fullName evidence="1">Reverse transcriptase domain-containing protein</fullName>
    </recommendedName>
</protein>
<feature type="domain" description="Reverse transcriptase" evidence="1">
    <location>
        <begin position="1"/>
        <end position="171"/>
    </location>
</feature>
<evidence type="ECO:0000259" key="1">
    <source>
        <dbReference type="PROSITE" id="PS50878"/>
    </source>
</evidence>
<keyword evidence="3" id="KW-1185">Reference proteome</keyword>
<dbReference type="PANTHER" id="PTHR33481">
    <property type="entry name" value="REVERSE TRANSCRIPTASE"/>
    <property type="match status" value="1"/>
</dbReference>
<evidence type="ECO:0000313" key="3">
    <source>
        <dbReference type="Proteomes" id="UP000502823"/>
    </source>
</evidence>
<reference evidence="3" key="1">
    <citation type="submission" date="2020-01" db="EMBL/GenBank/DDBJ databases">
        <title>Draft genome sequence of the Termite Coptotermes fromosanus.</title>
        <authorList>
            <person name="Itakura S."/>
            <person name="Yosikawa Y."/>
            <person name="Umezawa K."/>
        </authorList>
    </citation>
    <scope>NUCLEOTIDE SEQUENCE [LARGE SCALE GENOMIC DNA]</scope>
</reference>
<feature type="non-terminal residue" evidence="2">
    <location>
        <position position="171"/>
    </location>
</feature>
<dbReference type="PANTHER" id="PTHR33481:SF1">
    <property type="entry name" value="ENDONUCLEASE_EXONUCLEASE_PHOSPHATASE DOMAIN-CONTAINING PROTEIN-RELATED"/>
    <property type="match status" value="1"/>
</dbReference>
<sequence>MREGHIAILVSLDVKGAFDAAWWPSTLKTLKELKCPKNLYNLAKSYFSERTATLSTNTMQMERDVTKGCPQGSCCGPGFWNIQFNSLLNLNFGKRTKAIAFANDLLIATRAETMREAENLTNIEISKILNWAKDNKIIFNEQKSKVMVITRRKRRENKDVLIYLNNKPLEQ</sequence>
<organism evidence="2 3">
    <name type="scientific">Coptotermes formosanus</name>
    <name type="common">Formosan subterranean termite</name>
    <dbReference type="NCBI Taxonomy" id="36987"/>
    <lineage>
        <taxon>Eukaryota</taxon>
        <taxon>Metazoa</taxon>
        <taxon>Ecdysozoa</taxon>
        <taxon>Arthropoda</taxon>
        <taxon>Hexapoda</taxon>
        <taxon>Insecta</taxon>
        <taxon>Pterygota</taxon>
        <taxon>Neoptera</taxon>
        <taxon>Polyneoptera</taxon>
        <taxon>Dictyoptera</taxon>
        <taxon>Blattodea</taxon>
        <taxon>Blattoidea</taxon>
        <taxon>Termitoidae</taxon>
        <taxon>Rhinotermitidae</taxon>
        <taxon>Coptotermes</taxon>
    </lineage>
</organism>
<dbReference type="Proteomes" id="UP000502823">
    <property type="component" value="Unassembled WGS sequence"/>
</dbReference>
<evidence type="ECO:0000313" key="2">
    <source>
        <dbReference type="EMBL" id="GFG35110.1"/>
    </source>
</evidence>
<accession>A0A6L2PU19</accession>
<dbReference type="InterPro" id="IPR000477">
    <property type="entry name" value="RT_dom"/>
</dbReference>
<gene>
    <name evidence="2" type="ORF">Cfor_01406</name>
</gene>
<dbReference type="EMBL" id="BLKM01000526">
    <property type="protein sequence ID" value="GFG35110.1"/>
    <property type="molecule type" value="Genomic_DNA"/>
</dbReference>